<dbReference type="PRINTS" id="PR01713">
    <property type="entry name" value="NUCEPIMERASE"/>
</dbReference>
<evidence type="ECO:0000256" key="8">
    <source>
        <dbReference type="ARBA" id="ARBA00023235"/>
    </source>
</evidence>
<evidence type="ECO:0000256" key="1">
    <source>
        <dbReference type="ARBA" id="ARBA00000083"/>
    </source>
</evidence>
<dbReference type="EMBL" id="LC494325">
    <property type="protein sequence ID" value="BBM62601.1"/>
    <property type="molecule type" value="Genomic_DNA"/>
</dbReference>
<keyword evidence="7 9" id="KW-0520">NAD</keyword>
<dbReference type="PANTHER" id="PTHR43725">
    <property type="entry name" value="UDP-GLUCOSE 4-EPIMERASE"/>
    <property type="match status" value="1"/>
</dbReference>
<keyword evidence="8 9" id="KW-0413">Isomerase</keyword>
<comment type="subunit">
    <text evidence="9">Homodimer.</text>
</comment>
<evidence type="ECO:0000256" key="5">
    <source>
        <dbReference type="ARBA" id="ARBA00013189"/>
    </source>
</evidence>
<evidence type="ECO:0000256" key="3">
    <source>
        <dbReference type="ARBA" id="ARBA00004947"/>
    </source>
</evidence>
<evidence type="ECO:0000256" key="7">
    <source>
        <dbReference type="ARBA" id="ARBA00023027"/>
    </source>
</evidence>
<comment type="catalytic activity">
    <reaction evidence="1 9">
        <text>UDP-alpha-D-glucose = UDP-alpha-D-galactose</text>
        <dbReference type="Rhea" id="RHEA:22168"/>
        <dbReference type="ChEBI" id="CHEBI:58885"/>
        <dbReference type="ChEBI" id="CHEBI:66914"/>
        <dbReference type="EC" id="5.1.3.2"/>
    </reaction>
</comment>
<evidence type="ECO:0000313" key="11">
    <source>
        <dbReference type="EMBL" id="BBM62601.1"/>
    </source>
</evidence>
<name>A0A5A4UA32_ESCAL</name>
<dbReference type="InterPro" id="IPR036291">
    <property type="entry name" value="NAD(P)-bd_dom_sf"/>
</dbReference>
<dbReference type="EC" id="5.1.3.2" evidence="5 9"/>
<protein>
    <recommendedName>
        <fullName evidence="6 9">UDP-glucose 4-epimerase</fullName>
        <ecNumber evidence="5 9">5.1.3.2</ecNumber>
    </recommendedName>
</protein>
<evidence type="ECO:0000256" key="6">
    <source>
        <dbReference type="ARBA" id="ARBA00018569"/>
    </source>
</evidence>
<dbReference type="UniPathway" id="UPA00214"/>
<sequence length="339" mass="37571">MAILITGGAGYIGSHTVLALLYKKYDLVVLDNECNSSIESLSRVMKLTGKKIVYIKGDIRDRGKLSTIFKEYRITDVIHFAGLKSVGESVGLPLQYYDNNVVGTIILLEEMIRFNISHIIFSSSATVYGEPSEIPLTECSKVGGTTNPYGTSKLMVEHILKDVTRANPEFRTTILRYFNPVGAHPSGNIGEDPNGVPSNLIPYVCQVAMGKYKQVSVFGNDYPTKDGTGIRDFIHVMDLADGHVAALQHRNKGPNYKIYNLGTGVGHSVLDILKAFERVASINIPYSFCNRRAGDIAECWSDPTKALNELGWKAKYGLDEMVHDAWNWQKKNPNGYREG</sequence>
<evidence type="ECO:0000259" key="10">
    <source>
        <dbReference type="Pfam" id="PF16363"/>
    </source>
</evidence>
<dbReference type="Pfam" id="PF16363">
    <property type="entry name" value="GDP_Man_Dehyd"/>
    <property type="match status" value="1"/>
</dbReference>
<evidence type="ECO:0000256" key="4">
    <source>
        <dbReference type="ARBA" id="ARBA00007637"/>
    </source>
</evidence>
<dbReference type="SUPFAM" id="SSF51735">
    <property type="entry name" value="NAD(P)-binding Rossmann-fold domains"/>
    <property type="match status" value="1"/>
</dbReference>
<accession>A0A5A4UA32</accession>
<evidence type="ECO:0000256" key="9">
    <source>
        <dbReference type="RuleBase" id="RU366046"/>
    </source>
</evidence>
<proteinExistence type="inferred from homology"/>
<comment type="cofactor">
    <cofactor evidence="2 9">
        <name>NAD(+)</name>
        <dbReference type="ChEBI" id="CHEBI:57540"/>
    </cofactor>
</comment>
<dbReference type="GO" id="GO:0003978">
    <property type="term" value="F:UDP-glucose 4-epimerase activity"/>
    <property type="evidence" value="ECO:0007669"/>
    <property type="project" value="UniProtKB-UniRule"/>
</dbReference>
<reference evidence="11" key="1">
    <citation type="submission" date="2019-07" db="EMBL/GenBank/DDBJ databases">
        <title>Overview of O-antigen diversity of Escherichia albertii, an emerging enteropathogen; genetic structure, serology, and development of O-genotyping method.</title>
        <authorList>
            <person name="Ooka T."/>
            <person name="Seto K."/>
            <person name="Ogura Y."/>
            <person name="Iguchi A."/>
            <person name="Imura N."/>
            <person name="Honda M."/>
            <person name="Etoh Y."/>
            <person name="Ikeda T."/>
            <person name="Sugitani W."/>
            <person name="Konno T."/>
            <person name="Kawano K."/>
            <person name="Kudo Y."/>
            <person name="Murakami K."/>
            <person name="Hayashi T."/>
            <person name="Nishi J."/>
        </authorList>
    </citation>
    <scope>NUCLEOTIDE SEQUENCE</scope>
    <source>
        <strain evidence="11">E2675</strain>
    </source>
</reference>
<dbReference type="InterPro" id="IPR016040">
    <property type="entry name" value="NAD(P)-bd_dom"/>
</dbReference>
<dbReference type="NCBIfam" id="TIGR01179">
    <property type="entry name" value="galE"/>
    <property type="match status" value="1"/>
</dbReference>
<dbReference type="PANTHER" id="PTHR43725:SF47">
    <property type="entry name" value="UDP-GLUCOSE 4-EPIMERASE"/>
    <property type="match status" value="1"/>
</dbReference>
<dbReference type="RefSeq" id="WP_059270277.1">
    <property type="nucleotide sequence ID" value="NZ_BBVT01000002.1"/>
</dbReference>
<dbReference type="GO" id="GO:0006012">
    <property type="term" value="P:galactose metabolic process"/>
    <property type="evidence" value="ECO:0007669"/>
    <property type="project" value="UniProtKB-UniPathway"/>
</dbReference>
<dbReference type="CDD" id="cd05247">
    <property type="entry name" value="UDP_G4E_1_SDR_e"/>
    <property type="match status" value="1"/>
</dbReference>
<dbReference type="GO" id="GO:0005829">
    <property type="term" value="C:cytosol"/>
    <property type="evidence" value="ECO:0007669"/>
    <property type="project" value="TreeGrafter"/>
</dbReference>
<evidence type="ECO:0000256" key="2">
    <source>
        <dbReference type="ARBA" id="ARBA00001911"/>
    </source>
</evidence>
<dbReference type="AlphaFoldDB" id="A0A5A4UA32"/>
<dbReference type="InterPro" id="IPR005886">
    <property type="entry name" value="UDP_G4E"/>
</dbReference>
<feature type="domain" description="NAD(P)-binding" evidence="10">
    <location>
        <begin position="4"/>
        <end position="324"/>
    </location>
</feature>
<comment type="similarity">
    <text evidence="4 9">Belongs to the NAD(P)-dependent epimerase/dehydratase family.</text>
</comment>
<comment type="pathway">
    <text evidence="3 9">Carbohydrate metabolism; galactose metabolism.</text>
</comment>
<keyword evidence="9" id="KW-0119">Carbohydrate metabolism</keyword>
<dbReference type="Gene3D" id="3.90.25.10">
    <property type="entry name" value="UDP-galactose 4-epimerase, domain 1"/>
    <property type="match status" value="1"/>
</dbReference>
<dbReference type="Gene3D" id="3.40.50.720">
    <property type="entry name" value="NAD(P)-binding Rossmann-like Domain"/>
    <property type="match status" value="1"/>
</dbReference>
<dbReference type="NCBIfam" id="NF007956">
    <property type="entry name" value="PRK10675.1"/>
    <property type="match status" value="1"/>
</dbReference>
<organism evidence="11">
    <name type="scientific">Escherichia albertii</name>
    <dbReference type="NCBI Taxonomy" id="208962"/>
    <lineage>
        <taxon>Bacteria</taxon>
        <taxon>Pseudomonadati</taxon>
        <taxon>Pseudomonadota</taxon>
        <taxon>Gammaproteobacteria</taxon>
        <taxon>Enterobacterales</taxon>
        <taxon>Enterobacteriaceae</taxon>
        <taxon>Escherichia</taxon>
    </lineage>
</organism>